<keyword evidence="4" id="KW-1185">Reference proteome</keyword>
<protein>
    <submittedName>
        <fullName evidence="2">Uncharacterized protein</fullName>
    </submittedName>
</protein>
<reference evidence="2" key="1">
    <citation type="submission" date="2020-04" db="EMBL/GenBank/DDBJ databases">
        <title>Hybrid Assembly of Korean Phytophthora infestans isolates.</title>
        <authorList>
            <person name="Prokchorchik M."/>
            <person name="Lee Y."/>
            <person name="Seo J."/>
            <person name="Cho J.-H."/>
            <person name="Park Y.-E."/>
            <person name="Jang D.-C."/>
            <person name="Im J.-S."/>
            <person name="Choi J.-G."/>
            <person name="Park H.-J."/>
            <person name="Lee G.-B."/>
            <person name="Lee Y.-G."/>
            <person name="Hong S.-Y."/>
            <person name="Cho K."/>
            <person name="Sohn K.H."/>
        </authorList>
    </citation>
    <scope>NUCLEOTIDE SEQUENCE</scope>
    <source>
        <strain evidence="2">KR_1_A1</strain>
        <strain evidence="3">KR_2_A2</strain>
    </source>
</reference>
<organism evidence="2 4">
    <name type="scientific">Phytophthora infestans</name>
    <name type="common">Potato late blight agent</name>
    <name type="synonym">Botrytis infestans</name>
    <dbReference type="NCBI Taxonomy" id="4787"/>
    <lineage>
        <taxon>Eukaryota</taxon>
        <taxon>Sar</taxon>
        <taxon>Stramenopiles</taxon>
        <taxon>Oomycota</taxon>
        <taxon>Peronosporomycetes</taxon>
        <taxon>Peronosporales</taxon>
        <taxon>Peronosporaceae</taxon>
        <taxon>Phytophthora</taxon>
    </lineage>
</organism>
<proteinExistence type="predicted"/>
<dbReference type="EMBL" id="JAACNO010003216">
    <property type="protein sequence ID" value="KAF4127888.1"/>
    <property type="molecule type" value="Genomic_DNA"/>
</dbReference>
<dbReference type="EMBL" id="WSZM01000380">
    <property type="protein sequence ID" value="KAF4034182.1"/>
    <property type="molecule type" value="Genomic_DNA"/>
</dbReference>
<evidence type="ECO:0000313" key="2">
    <source>
        <dbReference type="EMBL" id="KAF4034182.1"/>
    </source>
</evidence>
<evidence type="ECO:0000313" key="3">
    <source>
        <dbReference type="EMBL" id="KAF4127888.1"/>
    </source>
</evidence>
<feature type="region of interest" description="Disordered" evidence="1">
    <location>
        <begin position="1"/>
        <end position="26"/>
    </location>
</feature>
<feature type="region of interest" description="Disordered" evidence="1">
    <location>
        <begin position="38"/>
        <end position="133"/>
    </location>
</feature>
<accession>A0A833RVG3</accession>
<evidence type="ECO:0000256" key="1">
    <source>
        <dbReference type="SAM" id="MobiDB-lite"/>
    </source>
</evidence>
<feature type="compositionally biased region" description="Basic residues" evidence="1">
    <location>
        <begin position="69"/>
        <end position="84"/>
    </location>
</feature>
<sequence>MPEPTAPATHATVTYKPRAYGSATHTLDTKPLKACARADSHSDVSARHEAPDAYASETAVATYSPDTRHHTHTRHRRQLQRRTRLAQGKSEARAPEPKVPATYPPDTRTRETAAPERNLLARRHQRRRYQRRT</sequence>
<gene>
    <name evidence="2" type="ORF">GN244_ATG13824</name>
    <name evidence="3" type="ORF">GN958_ATG22944</name>
</gene>
<dbReference type="Proteomes" id="UP000602510">
    <property type="component" value="Unassembled WGS sequence"/>
</dbReference>
<name>A0A833RVG3_PHYIN</name>
<feature type="compositionally biased region" description="Basic residues" evidence="1">
    <location>
        <begin position="120"/>
        <end position="133"/>
    </location>
</feature>
<dbReference type="AlphaFoldDB" id="A0A833RVG3"/>
<comment type="caution">
    <text evidence="2">The sequence shown here is derived from an EMBL/GenBank/DDBJ whole genome shotgun (WGS) entry which is preliminary data.</text>
</comment>
<dbReference type="Proteomes" id="UP000704712">
    <property type="component" value="Unassembled WGS sequence"/>
</dbReference>
<feature type="compositionally biased region" description="Basic and acidic residues" evidence="1">
    <location>
        <begin position="38"/>
        <end position="51"/>
    </location>
</feature>
<evidence type="ECO:0000313" key="4">
    <source>
        <dbReference type="Proteomes" id="UP000602510"/>
    </source>
</evidence>